<keyword evidence="3" id="KW-1185">Reference proteome</keyword>
<dbReference type="RefSeq" id="WP_114308713.1">
    <property type="nucleotide sequence ID" value="NZ_QPJO01000002.1"/>
</dbReference>
<organism evidence="2 3">
    <name type="scientific">Winogradskyella arenosi</name>
    <dbReference type="NCBI Taxonomy" id="533325"/>
    <lineage>
        <taxon>Bacteria</taxon>
        <taxon>Pseudomonadati</taxon>
        <taxon>Bacteroidota</taxon>
        <taxon>Flavobacteriia</taxon>
        <taxon>Flavobacteriales</taxon>
        <taxon>Flavobacteriaceae</taxon>
        <taxon>Winogradskyella</taxon>
    </lineage>
</organism>
<keyword evidence="1" id="KW-0175">Coiled coil</keyword>
<evidence type="ECO:0000256" key="1">
    <source>
        <dbReference type="SAM" id="Coils"/>
    </source>
</evidence>
<dbReference type="AlphaFoldDB" id="A0A368ZGP3"/>
<evidence type="ECO:0000313" key="2">
    <source>
        <dbReference type="EMBL" id="RCW92019.1"/>
    </source>
</evidence>
<sequence>MISFRTRPKGRYIEQASWQDLYILIEKWKHTIEFKEQEIEFLERLIETYFIKLLLQENLDDLIVLQGDLRNVRIQAKRLLLRTQTHMTHIIDLLDSSIALDEEAFRTELAVLEDHSTDFIDVVNQLCFTVFKLTKSVLDKDKPKFIWKYN</sequence>
<gene>
    <name evidence="2" type="ORF">DFQ08_10238</name>
</gene>
<dbReference type="Proteomes" id="UP000253436">
    <property type="component" value="Unassembled WGS sequence"/>
</dbReference>
<proteinExistence type="predicted"/>
<reference evidence="2 3" key="1">
    <citation type="submission" date="2018-07" db="EMBL/GenBank/DDBJ databases">
        <title>Genomic Encyclopedia of Type Strains, Phase III (KMG-III): the genomes of soil and plant-associated and newly described type strains.</title>
        <authorList>
            <person name="Whitman W."/>
        </authorList>
    </citation>
    <scope>NUCLEOTIDE SEQUENCE [LARGE SCALE GENOMIC DNA]</scope>
    <source>
        <strain evidence="2 3">CECT 7958</strain>
    </source>
</reference>
<protein>
    <submittedName>
        <fullName evidence="2">Uncharacterized protein</fullName>
    </submittedName>
</protein>
<dbReference type="EMBL" id="QPJO01000002">
    <property type="protein sequence ID" value="RCW92019.1"/>
    <property type="molecule type" value="Genomic_DNA"/>
</dbReference>
<accession>A0A368ZGP3</accession>
<dbReference type="OrthoDB" id="1441145at2"/>
<evidence type="ECO:0000313" key="3">
    <source>
        <dbReference type="Proteomes" id="UP000253436"/>
    </source>
</evidence>
<name>A0A368ZGP3_9FLAO</name>
<comment type="caution">
    <text evidence="2">The sequence shown here is derived from an EMBL/GenBank/DDBJ whole genome shotgun (WGS) entry which is preliminary data.</text>
</comment>
<feature type="coiled-coil region" evidence="1">
    <location>
        <begin position="25"/>
        <end position="52"/>
    </location>
</feature>